<sequence>MWIIAGPQLPLEERSKHFEVSKLFQQKREESLNRIQREEGKILRMNRSIQSEGAFGEVKADMGFRRFLGRRKQNILAKSILVRTRT</sequence>
<feature type="domain" description="Transposase DDE" evidence="1">
    <location>
        <begin position="15"/>
        <end position="73"/>
    </location>
</feature>
<proteinExistence type="predicted"/>
<accession>A0ABS8HZE3</accession>
<comment type="caution">
    <text evidence="2">The sequence shown here is derived from an EMBL/GenBank/DDBJ whole genome shotgun (WGS) entry which is preliminary data.</text>
</comment>
<keyword evidence="3" id="KW-1185">Reference proteome</keyword>
<name>A0ABS8HZE3_9FIRM</name>
<dbReference type="EMBL" id="JAJHJB010000063">
    <property type="protein sequence ID" value="MCC5468385.1"/>
    <property type="molecule type" value="Genomic_DNA"/>
</dbReference>
<dbReference type="InterPro" id="IPR025668">
    <property type="entry name" value="Tnp_DDE_dom"/>
</dbReference>
<evidence type="ECO:0000259" key="1">
    <source>
        <dbReference type="Pfam" id="PF13751"/>
    </source>
</evidence>
<dbReference type="Proteomes" id="UP001165492">
    <property type="component" value="Unassembled WGS sequence"/>
</dbReference>
<evidence type="ECO:0000313" key="2">
    <source>
        <dbReference type="EMBL" id="MCC5468385.1"/>
    </source>
</evidence>
<gene>
    <name evidence="2" type="ORF">LMF89_23905</name>
</gene>
<evidence type="ECO:0000313" key="3">
    <source>
        <dbReference type="Proteomes" id="UP001165492"/>
    </source>
</evidence>
<dbReference type="Pfam" id="PF13751">
    <property type="entry name" value="DDE_Tnp_1_6"/>
    <property type="match status" value="1"/>
</dbReference>
<reference evidence="2" key="1">
    <citation type="submission" date="2021-11" db="EMBL/GenBank/DDBJ databases">
        <title>Description of a new species Pelosinus isolated from the bottom sediments of Lake Baikal.</title>
        <authorList>
            <person name="Zakharyuk A."/>
        </authorList>
    </citation>
    <scope>NUCLEOTIDE SEQUENCE</scope>
    <source>
        <strain evidence="2">Bkl1</strain>
    </source>
</reference>
<organism evidence="2 3">
    <name type="scientific">Pelosinus baikalensis</name>
    <dbReference type="NCBI Taxonomy" id="2892015"/>
    <lineage>
        <taxon>Bacteria</taxon>
        <taxon>Bacillati</taxon>
        <taxon>Bacillota</taxon>
        <taxon>Negativicutes</taxon>
        <taxon>Selenomonadales</taxon>
        <taxon>Sporomusaceae</taxon>
        <taxon>Pelosinus</taxon>
    </lineage>
</organism>
<protein>
    <submittedName>
        <fullName evidence="2">Transposase</fullName>
    </submittedName>
</protein>